<dbReference type="OMA" id="PQPKIND"/>
<evidence type="ECO:0000313" key="2">
    <source>
        <dbReference type="Proteomes" id="UP000688137"/>
    </source>
</evidence>
<name>A0A8S1MZ79_PARPR</name>
<sequence length="174" mass="20576">MNNSTLICNARHKQIYQIYTSRNNTQPKYTPRMHLKLPNCSPQPKINDFKVKKLKCPFTRKKQLSHHQSPIIKQNHANHDSSESFMKDLESSGNEDLKEINKSLLLTSQEINKKMQFSIENYLNSTFKQKHIQQKVNNFIDFNFNQVTTSIHLFDLSKSKRETPLQPIRLYQKK</sequence>
<dbReference type="Proteomes" id="UP000688137">
    <property type="component" value="Unassembled WGS sequence"/>
</dbReference>
<reference evidence="1" key="1">
    <citation type="submission" date="2021-01" db="EMBL/GenBank/DDBJ databases">
        <authorList>
            <consortium name="Genoscope - CEA"/>
            <person name="William W."/>
        </authorList>
    </citation>
    <scope>NUCLEOTIDE SEQUENCE</scope>
</reference>
<comment type="caution">
    <text evidence="1">The sequence shown here is derived from an EMBL/GenBank/DDBJ whole genome shotgun (WGS) entry which is preliminary data.</text>
</comment>
<gene>
    <name evidence="1" type="ORF">PPRIM_AZ9-3.1.T0720177</name>
</gene>
<organism evidence="1 2">
    <name type="scientific">Paramecium primaurelia</name>
    <dbReference type="NCBI Taxonomy" id="5886"/>
    <lineage>
        <taxon>Eukaryota</taxon>
        <taxon>Sar</taxon>
        <taxon>Alveolata</taxon>
        <taxon>Ciliophora</taxon>
        <taxon>Intramacronucleata</taxon>
        <taxon>Oligohymenophorea</taxon>
        <taxon>Peniculida</taxon>
        <taxon>Parameciidae</taxon>
        <taxon>Paramecium</taxon>
    </lineage>
</organism>
<evidence type="ECO:0000313" key="1">
    <source>
        <dbReference type="EMBL" id="CAD8084622.1"/>
    </source>
</evidence>
<keyword evidence="2" id="KW-1185">Reference proteome</keyword>
<dbReference type="EMBL" id="CAJJDM010000075">
    <property type="protein sequence ID" value="CAD8084622.1"/>
    <property type="molecule type" value="Genomic_DNA"/>
</dbReference>
<accession>A0A8S1MZ79</accession>
<dbReference type="AlphaFoldDB" id="A0A8S1MZ79"/>
<proteinExistence type="predicted"/>
<protein>
    <submittedName>
        <fullName evidence="1">Uncharacterized protein</fullName>
    </submittedName>
</protein>